<dbReference type="GO" id="GO:0006351">
    <property type="term" value="P:DNA-templated transcription"/>
    <property type="evidence" value="ECO:0007669"/>
    <property type="project" value="InterPro"/>
</dbReference>
<dbReference type="Proteomes" id="UP000799537">
    <property type="component" value="Unassembled WGS sequence"/>
</dbReference>
<keyword evidence="8" id="KW-1185">Reference proteome</keyword>
<protein>
    <recommendedName>
        <fullName evidence="6">Xylanolytic transcriptional activator regulatory domain-containing protein</fullName>
    </recommendedName>
</protein>
<dbReference type="AlphaFoldDB" id="A0A6A6CW65"/>
<name>A0A6A6CW65_ZASCE</name>
<dbReference type="EMBL" id="ML993585">
    <property type="protein sequence ID" value="KAF2170448.1"/>
    <property type="molecule type" value="Genomic_DNA"/>
</dbReference>
<feature type="domain" description="Xylanolytic transcriptional activator regulatory" evidence="6">
    <location>
        <begin position="76"/>
        <end position="153"/>
    </location>
</feature>
<dbReference type="SMART" id="SM00906">
    <property type="entry name" value="Fungal_trans"/>
    <property type="match status" value="1"/>
</dbReference>
<sequence>MTTRSPEVIGERSPLLFWVICAVASEDDFRAQLAPRVKQLVLNTISSPVHSVETVQALLLLCLWPFRASFRSDDPSYFYSGLATQIGMLLGLHRPAQTHAYRHEWDSHPVPGFRVKTTTWLACFVINHQLAYFNGVPPSLVADTQLLAMLNEPTVNPTLAQLCRIYCLLAQSLKEISCDGVHPSGLQDPSTRMQMIQRFTAQLTALRTTHLEPMNDMIKVVFLHARIQVHSFALHDDMSPSPELRGVLIDLENDSCDLIDLCHDMNLAVAPNHFWLAVAYCGCVIVRILQSPLCTQRETLEDKFTTMQQALRSVAASNDDMSIKAVLVLQALRVFKDIKQTPPILSRMSAWISYDCRRIYWENWTRNGFGQHPIAGRPSIELVQEIPFSNSASVTENAFVWQT</sequence>
<gene>
    <name evidence="7" type="ORF">M409DRAFT_19269</name>
</gene>
<dbReference type="PANTHER" id="PTHR31845">
    <property type="entry name" value="FINGER DOMAIN PROTEIN, PUTATIVE-RELATED"/>
    <property type="match status" value="1"/>
</dbReference>
<reference evidence="7" key="1">
    <citation type="journal article" date="2020" name="Stud. Mycol.">
        <title>101 Dothideomycetes genomes: a test case for predicting lifestyles and emergence of pathogens.</title>
        <authorList>
            <person name="Haridas S."/>
            <person name="Albert R."/>
            <person name="Binder M."/>
            <person name="Bloem J."/>
            <person name="Labutti K."/>
            <person name="Salamov A."/>
            <person name="Andreopoulos B."/>
            <person name="Baker S."/>
            <person name="Barry K."/>
            <person name="Bills G."/>
            <person name="Bluhm B."/>
            <person name="Cannon C."/>
            <person name="Castanera R."/>
            <person name="Culley D."/>
            <person name="Daum C."/>
            <person name="Ezra D."/>
            <person name="Gonzalez J."/>
            <person name="Henrissat B."/>
            <person name="Kuo A."/>
            <person name="Liang C."/>
            <person name="Lipzen A."/>
            <person name="Lutzoni F."/>
            <person name="Magnuson J."/>
            <person name="Mondo S."/>
            <person name="Nolan M."/>
            <person name="Ohm R."/>
            <person name="Pangilinan J."/>
            <person name="Park H.-J."/>
            <person name="Ramirez L."/>
            <person name="Alfaro M."/>
            <person name="Sun H."/>
            <person name="Tritt A."/>
            <person name="Yoshinaga Y."/>
            <person name="Zwiers L.-H."/>
            <person name="Turgeon B."/>
            <person name="Goodwin S."/>
            <person name="Spatafora J."/>
            <person name="Crous P."/>
            <person name="Grigoriev I."/>
        </authorList>
    </citation>
    <scope>NUCLEOTIDE SEQUENCE</scope>
    <source>
        <strain evidence="7">ATCC 36951</strain>
    </source>
</reference>
<keyword evidence="4" id="KW-0804">Transcription</keyword>
<dbReference type="PANTHER" id="PTHR31845:SF21">
    <property type="entry name" value="REGULATORY PROTEIN LEU3"/>
    <property type="match status" value="1"/>
</dbReference>
<dbReference type="GO" id="GO:0000981">
    <property type="term" value="F:DNA-binding transcription factor activity, RNA polymerase II-specific"/>
    <property type="evidence" value="ECO:0007669"/>
    <property type="project" value="TreeGrafter"/>
</dbReference>
<evidence type="ECO:0000256" key="2">
    <source>
        <dbReference type="ARBA" id="ARBA00023015"/>
    </source>
</evidence>
<evidence type="ECO:0000259" key="6">
    <source>
        <dbReference type="SMART" id="SM00906"/>
    </source>
</evidence>
<dbReference type="OrthoDB" id="2399539at2759"/>
<keyword evidence="3" id="KW-0238">DNA-binding</keyword>
<keyword evidence="5" id="KW-0539">Nucleus</keyword>
<evidence type="ECO:0000256" key="4">
    <source>
        <dbReference type="ARBA" id="ARBA00023163"/>
    </source>
</evidence>
<dbReference type="GO" id="GO:0000976">
    <property type="term" value="F:transcription cis-regulatory region binding"/>
    <property type="evidence" value="ECO:0007669"/>
    <property type="project" value="TreeGrafter"/>
</dbReference>
<evidence type="ECO:0000256" key="1">
    <source>
        <dbReference type="ARBA" id="ARBA00004123"/>
    </source>
</evidence>
<dbReference type="Pfam" id="PF04082">
    <property type="entry name" value="Fungal_trans"/>
    <property type="match status" value="1"/>
</dbReference>
<dbReference type="InterPro" id="IPR007219">
    <property type="entry name" value="XnlR_reg_dom"/>
</dbReference>
<dbReference type="CDD" id="cd12148">
    <property type="entry name" value="fungal_TF_MHR"/>
    <property type="match status" value="1"/>
</dbReference>
<dbReference type="GO" id="GO:0005634">
    <property type="term" value="C:nucleus"/>
    <property type="evidence" value="ECO:0007669"/>
    <property type="project" value="UniProtKB-SubCell"/>
</dbReference>
<dbReference type="GO" id="GO:0008270">
    <property type="term" value="F:zinc ion binding"/>
    <property type="evidence" value="ECO:0007669"/>
    <property type="project" value="InterPro"/>
</dbReference>
<proteinExistence type="predicted"/>
<dbReference type="InterPro" id="IPR051089">
    <property type="entry name" value="prtT"/>
</dbReference>
<evidence type="ECO:0000256" key="3">
    <source>
        <dbReference type="ARBA" id="ARBA00023125"/>
    </source>
</evidence>
<evidence type="ECO:0000313" key="8">
    <source>
        <dbReference type="Proteomes" id="UP000799537"/>
    </source>
</evidence>
<dbReference type="GeneID" id="54558129"/>
<comment type="subcellular location">
    <subcellularLocation>
        <location evidence="1">Nucleus</location>
    </subcellularLocation>
</comment>
<dbReference type="RefSeq" id="XP_033671337.1">
    <property type="nucleotide sequence ID" value="XM_033804857.1"/>
</dbReference>
<organism evidence="7 8">
    <name type="scientific">Zasmidium cellare ATCC 36951</name>
    <dbReference type="NCBI Taxonomy" id="1080233"/>
    <lineage>
        <taxon>Eukaryota</taxon>
        <taxon>Fungi</taxon>
        <taxon>Dikarya</taxon>
        <taxon>Ascomycota</taxon>
        <taxon>Pezizomycotina</taxon>
        <taxon>Dothideomycetes</taxon>
        <taxon>Dothideomycetidae</taxon>
        <taxon>Mycosphaerellales</taxon>
        <taxon>Mycosphaerellaceae</taxon>
        <taxon>Zasmidium</taxon>
    </lineage>
</organism>
<evidence type="ECO:0000313" key="7">
    <source>
        <dbReference type="EMBL" id="KAF2170448.1"/>
    </source>
</evidence>
<evidence type="ECO:0000256" key="5">
    <source>
        <dbReference type="ARBA" id="ARBA00023242"/>
    </source>
</evidence>
<keyword evidence="2" id="KW-0805">Transcription regulation</keyword>
<accession>A0A6A6CW65</accession>